<evidence type="ECO:0000313" key="2">
    <source>
        <dbReference type="EMBL" id="GLR15535.1"/>
    </source>
</evidence>
<dbReference type="Proteomes" id="UP001156666">
    <property type="component" value="Unassembled WGS sequence"/>
</dbReference>
<keyword evidence="3" id="KW-1185">Reference proteome</keyword>
<dbReference type="RefSeq" id="WP_235292427.1">
    <property type="nucleotide sequence ID" value="NZ_BSOH01000001.1"/>
</dbReference>
<reference evidence="2" key="1">
    <citation type="journal article" date="2014" name="Int. J. Syst. Evol. Microbiol.">
        <title>Complete genome sequence of Corynebacterium casei LMG S-19264T (=DSM 44701T), isolated from a smear-ripened cheese.</title>
        <authorList>
            <consortium name="US DOE Joint Genome Institute (JGI-PGF)"/>
            <person name="Walter F."/>
            <person name="Albersmeier A."/>
            <person name="Kalinowski J."/>
            <person name="Ruckert C."/>
        </authorList>
    </citation>
    <scope>NUCLEOTIDE SEQUENCE</scope>
    <source>
        <strain evidence="2">NBRC 108769</strain>
    </source>
</reference>
<dbReference type="EMBL" id="BSOH01000001">
    <property type="protein sequence ID" value="GLR15535.1"/>
    <property type="molecule type" value="Genomic_DNA"/>
</dbReference>
<comment type="caution">
    <text evidence="2">The sequence shown here is derived from an EMBL/GenBank/DDBJ whole genome shotgun (WGS) entry which is preliminary data.</text>
</comment>
<keyword evidence="1" id="KW-0732">Signal</keyword>
<accession>A0AA37SK67</accession>
<evidence type="ECO:0008006" key="4">
    <source>
        <dbReference type="Google" id="ProtNLM"/>
    </source>
</evidence>
<feature type="signal peptide" evidence="1">
    <location>
        <begin position="1"/>
        <end position="20"/>
    </location>
</feature>
<feature type="chain" id="PRO_5041364287" description="T9SS C-terminal target domain-containing protein" evidence="1">
    <location>
        <begin position="21"/>
        <end position="570"/>
    </location>
</feature>
<evidence type="ECO:0000313" key="3">
    <source>
        <dbReference type="Proteomes" id="UP001156666"/>
    </source>
</evidence>
<protein>
    <recommendedName>
        <fullName evidence="4">T9SS C-terminal target domain-containing protein</fullName>
    </recommendedName>
</protein>
<sequence>MKNKYKLLGLLGLLPFFATAQLTNNGASIIIEEGATLVVEGDIDNMASSTITNSGTIEVKGNFVNDGTLTSVATNSDIIFSGDAAQSFDANGATVRKVTVTNTDADVSLTATGLGITNELVFETGSANLDIAGQDLTLGAGAIVTRGASDGYIKADGAGQVVKTYDALESFVFPIGDANGYTPLEAEVTAGTVGTSTISVNLKDAIHPALPQDASNPNRNATEYLTKYWDVDQSGFGGSFSADITGTYDDTNDKVLGGGAESLIKAALYDGVNWTYEDVDNTGSDQVAATITDSRELTGSNTFGKSMVSVILGGAYDDASNLMRTDLNGGSGGILATQALTSPYGTGETVTAGFFDTHATVVDWVLVELRDVSDDETVIASRSAFVLNDGSLMDFSGTDNDVLYFKNASASTYVSIKHRNHLGIMLNNTTPLLSTIGDIDFTALAANTFGTHAQQSFDAKMMMWGGDVDGNGIIYSNNSPSDANSVTSIVLSHPGNTGFFGSGPIDSYLGVSNVYSPGDINFDGSVLANASPSDSSIPANSVLSHPGNTGFFGSGPVDSYLLLIEQLPEN</sequence>
<reference evidence="2" key="2">
    <citation type="submission" date="2023-01" db="EMBL/GenBank/DDBJ databases">
        <title>Draft genome sequence of Portibacter lacus strain NBRC 108769.</title>
        <authorList>
            <person name="Sun Q."/>
            <person name="Mori K."/>
        </authorList>
    </citation>
    <scope>NUCLEOTIDE SEQUENCE</scope>
    <source>
        <strain evidence="2">NBRC 108769</strain>
    </source>
</reference>
<organism evidence="2 3">
    <name type="scientific">Portibacter lacus</name>
    <dbReference type="NCBI Taxonomy" id="1099794"/>
    <lineage>
        <taxon>Bacteria</taxon>
        <taxon>Pseudomonadati</taxon>
        <taxon>Bacteroidota</taxon>
        <taxon>Saprospiria</taxon>
        <taxon>Saprospirales</taxon>
        <taxon>Haliscomenobacteraceae</taxon>
        <taxon>Portibacter</taxon>
    </lineage>
</organism>
<proteinExistence type="predicted"/>
<dbReference type="AlphaFoldDB" id="A0AA37SK67"/>
<name>A0AA37SK67_9BACT</name>
<gene>
    <name evidence="2" type="ORF">GCM10007940_01500</name>
</gene>
<evidence type="ECO:0000256" key="1">
    <source>
        <dbReference type="SAM" id="SignalP"/>
    </source>
</evidence>